<dbReference type="Proteomes" id="UP000076858">
    <property type="component" value="Unassembled WGS sequence"/>
</dbReference>
<protein>
    <submittedName>
        <fullName evidence="1">Uncharacterized protein</fullName>
    </submittedName>
</protein>
<evidence type="ECO:0000313" key="2">
    <source>
        <dbReference type="Proteomes" id="UP000076858"/>
    </source>
</evidence>
<dbReference type="EMBL" id="LRGB01008739">
    <property type="protein sequence ID" value="KZS00734.1"/>
    <property type="molecule type" value="Genomic_DNA"/>
</dbReference>
<gene>
    <name evidence="1" type="ORF">APZ42_002852</name>
</gene>
<reference evidence="1 2" key="1">
    <citation type="submission" date="2016-03" db="EMBL/GenBank/DDBJ databases">
        <title>EvidentialGene: Evidence-directed Construction of Genes on Genomes.</title>
        <authorList>
            <person name="Gilbert D.G."/>
            <person name="Choi J.-H."/>
            <person name="Mockaitis K."/>
            <person name="Colbourne J."/>
            <person name="Pfrender M."/>
        </authorList>
    </citation>
    <scope>NUCLEOTIDE SEQUENCE [LARGE SCALE GENOMIC DNA]</scope>
    <source>
        <strain evidence="1 2">Xinb3</strain>
        <tissue evidence="1">Complete organism</tissue>
    </source>
</reference>
<accession>A0A162CXW4</accession>
<keyword evidence="2" id="KW-1185">Reference proteome</keyword>
<evidence type="ECO:0000313" key="1">
    <source>
        <dbReference type="EMBL" id="KZS00734.1"/>
    </source>
</evidence>
<organism evidence="1 2">
    <name type="scientific">Daphnia magna</name>
    <dbReference type="NCBI Taxonomy" id="35525"/>
    <lineage>
        <taxon>Eukaryota</taxon>
        <taxon>Metazoa</taxon>
        <taxon>Ecdysozoa</taxon>
        <taxon>Arthropoda</taxon>
        <taxon>Crustacea</taxon>
        <taxon>Branchiopoda</taxon>
        <taxon>Diplostraca</taxon>
        <taxon>Cladocera</taxon>
        <taxon>Anomopoda</taxon>
        <taxon>Daphniidae</taxon>
        <taxon>Daphnia</taxon>
    </lineage>
</organism>
<name>A0A162CXW4_9CRUS</name>
<comment type="caution">
    <text evidence="1">The sequence shown here is derived from an EMBL/GenBank/DDBJ whole genome shotgun (WGS) entry which is preliminary data.</text>
</comment>
<sequence length="61" mass="6882">MKILFLDGHAKKWNDNGDILTFRNAFGLESLAALIERANAPIDGRTKRFLLCRRAPLDVVV</sequence>
<proteinExistence type="predicted"/>
<dbReference type="AlphaFoldDB" id="A0A162CXW4"/>